<comment type="function">
    <text evidence="9">Essential cell division protein. May link together the upstream cell division proteins, which are predominantly cytoplasmic, with the downstream cell division proteins, which are predominantly periplasmic. May control correct divisome assembly.</text>
</comment>
<sequence>MKKKLSLAFVLSLFILIAVWIFFSPARVLTEAQLNGELKRVSSETVQNIVQPYIGESFWRVDLEKLHADLLRLEWVYKAKVKRRWPNKVIISLEEQNPVARWREDGLLNQSGDIFYPHDITPFRDWVVLEGNPLQSRKLLHDLMVFQEKFKPLGWTIDMLKQQPDGSWDVHFLSGVTVLLDKEAWQAKLSRFIRALPKTKQTLRKFAQVFDLRYSNGFVIKQKKQLEE</sequence>
<dbReference type="PROSITE" id="PS51779">
    <property type="entry name" value="POTRA"/>
    <property type="match status" value="1"/>
</dbReference>
<keyword evidence="5 9" id="KW-0812">Transmembrane</keyword>
<evidence type="ECO:0000256" key="9">
    <source>
        <dbReference type="HAMAP-Rule" id="MF_00911"/>
    </source>
</evidence>
<dbReference type="RefSeq" id="WP_135795288.1">
    <property type="nucleotide sequence ID" value="NZ_CP032096.1"/>
</dbReference>
<dbReference type="Pfam" id="PF03799">
    <property type="entry name" value="FtsQ_DivIB_C"/>
    <property type="match status" value="1"/>
</dbReference>
<gene>
    <name evidence="9 11" type="primary">ftsQ</name>
    <name evidence="11" type="ORF">GHNINEIG_00623</name>
</gene>
<dbReference type="Gene3D" id="3.40.50.11690">
    <property type="entry name" value="Cell division protein FtsQ/DivIB"/>
    <property type="match status" value="1"/>
</dbReference>
<keyword evidence="12" id="KW-1185">Reference proteome</keyword>
<evidence type="ECO:0000313" key="12">
    <source>
        <dbReference type="Proteomes" id="UP000296201"/>
    </source>
</evidence>
<keyword evidence="8 9" id="KW-0131">Cell cycle</keyword>
<dbReference type="InterPro" id="IPR026579">
    <property type="entry name" value="FtsQ"/>
</dbReference>
<evidence type="ECO:0000259" key="10">
    <source>
        <dbReference type="PROSITE" id="PS51779"/>
    </source>
</evidence>
<protein>
    <recommendedName>
        <fullName evidence="9">Cell division protein FtsQ</fullName>
    </recommendedName>
</protein>
<evidence type="ECO:0000256" key="2">
    <source>
        <dbReference type="ARBA" id="ARBA00022475"/>
    </source>
</evidence>
<evidence type="ECO:0000256" key="8">
    <source>
        <dbReference type="ARBA" id="ARBA00023306"/>
    </source>
</evidence>
<reference evidence="11 12" key="1">
    <citation type="submission" date="2018-08" db="EMBL/GenBank/DDBJ databases">
        <title>Horizontal acquisition of hydrogen conversion ability and other habitat adaptations in Hydrogenovibrio crunogenus strains.</title>
        <authorList>
            <person name="Gonnella G."/>
            <person name="Adam N."/>
            <person name="Perner M."/>
        </authorList>
    </citation>
    <scope>NUCLEOTIDE SEQUENCE [LARGE SCALE GENOMIC DNA]</scope>
    <source>
        <strain evidence="11 12">SP-41</strain>
    </source>
</reference>
<dbReference type="Gene3D" id="3.10.20.310">
    <property type="entry name" value="membrane protein fhac"/>
    <property type="match status" value="1"/>
</dbReference>
<evidence type="ECO:0000256" key="4">
    <source>
        <dbReference type="ARBA" id="ARBA00022618"/>
    </source>
</evidence>
<keyword evidence="4 9" id="KW-0132">Cell division</keyword>
<dbReference type="EMBL" id="CP032096">
    <property type="protein sequence ID" value="QBZ82591.1"/>
    <property type="molecule type" value="Genomic_DNA"/>
</dbReference>
<keyword evidence="2 9" id="KW-1003">Cell membrane</keyword>
<dbReference type="InterPro" id="IPR005548">
    <property type="entry name" value="Cell_div_FtsQ/DivIB_C"/>
</dbReference>
<keyword evidence="6 9" id="KW-1133">Transmembrane helix</keyword>
<dbReference type="GO" id="GO:0032153">
    <property type="term" value="C:cell division site"/>
    <property type="evidence" value="ECO:0007669"/>
    <property type="project" value="UniProtKB-UniRule"/>
</dbReference>
<dbReference type="PANTHER" id="PTHR35851">
    <property type="entry name" value="CELL DIVISION PROTEIN FTSQ"/>
    <property type="match status" value="1"/>
</dbReference>
<comment type="similarity">
    <text evidence="9">Belongs to the FtsQ/DivIB family. FtsQ subfamily.</text>
</comment>
<dbReference type="PANTHER" id="PTHR35851:SF1">
    <property type="entry name" value="CELL DIVISION PROTEIN FTSQ"/>
    <property type="match status" value="1"/>
</dbReference>
<comment type="subcellular location">
    <subcellularLocation>
        <location evidence="9">Cell inner membrane</location>
        <topology evidence="9">Single-pass type II membrane protein</topology>
    </subcellularLocation>
    <subcellularLocation>
        <location evidence="1">Membrane</location>
    </subcellularLocation>
    <text evidence="9">Localizes to the division septum.</text>
</comment>
<accession>A0A4P7NXT8</accession>
<evidence type="ECO:0000256" key="6">
    <source>
        <dbReference type="ARBA" id="ARBA00022989"/>
    </source>
</evidence>
<evidence type="ECO:0000256" key="5">
    <source>
        <dbReference type="ARBA" id="ARBA00022692"/>
    </source>
</evidence>
<dbReference type="OrthoDB" id="9790370at2"/>
<evidence type="ECO:0000256" key="3">
    <source>
        <dbReference type="ARBA" id="ARBA00022519"/>
    </source>
</evidence>
<dbReference type="InterPro" id="IPR034746">
    <property type="entry name" value="POTRA"/>
</dbReference>
<dbReference type="InterPro" id="IPR045335">
    <property type="entry name" value="FtsQ_C_sf"/>
</dbReference>
<dbReference type="Proteomes" id="UP000296201">
    <property type="component" value="Chromosome"/>
</dbReference>
<dbReference type="HAMAP" id="MF_00911">
    <property type="entry name" value="FtsQ_subfam"/>
    <property type="match status" value="1"/>
</dbReference>
<keyword evidence="7 9" id="KW-0472">Membrane</keyword>
<evidence type="ECO:0000256" key="1">
    <source>
        <dbReference type="ARBA" id="ARBA00004370"/>
    </source>
</evidence>
<feature type="domain" description="POTRA" evidence="10">
    <location>
        <begin position="27"/>
        <end position="96"/>
    </location>
</feature>
<dbReference type="GO" id="GO:0043093">
    <property type="term" value="P:FtsZ-dependent cytokinesis"/>
    <property type="evidence" value="ECO:0007669"/>
    <property type="project" value="UniProtKB-UniRule"/>
</dbReference>
<dbReference type="InterPro" id="IPR013685">
    <property type="entry name" value="POTRA_FtsQ_type"/>
</dbReference>
<evidence type="ECO:0000313" key="11">
    <source>
        <dbReference type="EMBL" id="QBZ82591.1"/>
    </source>
</evidence>
<dbReference type="GO" id="GO:0005886">
    <property type="term" value="C:plasma membrane"/>
    <property type="evidence" value="ECO:0007669"/>
    <property type="project" value="UniProtKB-SubCell"/>
</dbReference>
<name>A0A4P7NXT8_9GAMM</name>
<dbReference type="Pfam" id="PF08478">
    <property type="entry name" value="POTRA_1"/>
    <property type="match status" value="1"/>
</dbReference>
<comment type="subunit">
    <text evidence="9">Part of a complex composed of FtsB, FtsL and FtsQ.</text>
</comment>
<organism evidence="11 12">
    <name type="scientific">Hydrogenovibrio crunogenus</name>
    <dbReference type="NCBI Taxonomy" id="39765"/>
    <lineage>
        <taxon>Bacteria</taxon>
        <taxon>Pseudomonadati</taxon>
        <taxon>Pseudomonadota</taxon>
        <taxon>Gammaproteobacteria</taxon>
        <taxon>Thiotrichales</taxon>
        <taxon>Piscirickettsiaceae</taxon>
        <taxon>Hydrogenovibrio</taxon>
    </lineage>
</organism>
<dbReference type="GO" id="GO:0090529">
    <property type="term" value="P:cell septum assembly"/>
    <property type="evidence" value="ECO:0007669"/>
    <property type="project" value="InterPro"/>
</dbReference>
<evidence type="ECO:0000256" key="7">
    <source>
        <dbReference type="ARBA" id="ARBA00023136"/>
    </source>
</evidence>
<keyword evidence="3 9" id="KW-0997">Cell inner membrane</keyword>
<proteinExistence type="inferred from homology"/>
<dbReference type="AlphaFoldDB" id="A0A4P7NXT8"/>